<keyword evidence="2" id="KW-1185">Reference proteome</keyword>
<organism evidence="1 2">
    <name type="scientific">Cecembia rubra</name>
    <dbReference type="NCBI Taxonomy" id="1485585"/>
    <lineage>
        <taxon>Bacteria</taxon>
        <taxon>Pseudomonadati</taxon>
        <taxon>Bacteroidota</taxon>
        <taxon>Cytophagia</taxon>
        <taxon>Cytophagales</taxon>
        <taxon>Cyclobacteriaceae</taxon>
        <taxon>Cecembia</taxon>
    </lineage>
</organism>
<accession>A0A2P8DZ92</accession>
<evidence type="ECO:0000313" key="2">
    <source>
        <dbReference type="Proteomes" id="UP000240708"/>
    </source>
</evidence>
<dbReference type="EMBL" id="PYGF01000009">
    <property type="protein sequence ID" value="PSL02548.1"/>
    <property type="molecule type" value="Genomic_DNA"/>
</dbReference>
<dbReference type="Proteomes" id="UP000240708">
    <property type="component" value="Unassembled WGS sequence"/>
</dbReference>
<dbReference type="AlphaFoldDB" id="A0A2P8DZ92"/>
<reference evidence="1 2" key="1">
    <citation type="submission" date="2018-03" db="EMBL/GenBank/DDBJ databases">
        <title>Genomic Encyclopedia of Archaeal and Bacterial Type Strains, Phase II (KMG-II): from individual species to whole genera.</title>
        <authorList>
            <person name="Goeker M."/>
        </authorList>
    </citation>
    <scope>NUCLEOTIDE SEQUENCE [LARGE SCALE GENOMIC DNA]</scope>
    <source>
        <strain evidence="1 2">DSM 28057</strain>
    </source>
</reference>
<comment type="caution">
    <text evidence="1">The sequence shown here is derived from an EMBL/GenBank/DDBJ whole genome shotgun (WGS) entry which is preliminary data.</text>
</comment>
<name>A0A2P8DZ92_9BACT</name>
<protein>
    <submittedName>
        <fullName evidence="1">Uncharacterized protein</fullName>
    </submittedName>
</protein>
<evidence type="ECO:0000313" key="1">
    <source>
        <dbReference type="EMBL" id="PSL02548.1"/>
    </source>
</evidence>
<gene>
    <name evidence="1" type="ORF">CLV48_10910</name>
</gene>
<proteinExistence type="predicted"/>
<sequence>MKGKIFNRKTLLLSSLLHQLINYLNLKQDFSNSIQKNDNKKNFY</sequence>